<dbReference type="GO" id="GO:0003677">
    <property type="term" value="F:DNA binding"/>
    <property type="evidence" value="ECO:0007669"/>
    <property type="project" value="InterPro"/>
</dbReference>
<dbReference type="AlphaFoldDB" id="A0A6G9AVZ2"/>
<dbReference type="RefSeq" id="WP_167216452.1">
    <property type="nucleotide sequence ID" value="NZ_CP050063.1"/>
</dbReference>
<dbReference type="EMBL" id="CP050063">
    <property type="protein sequence ID" value="QIP16499.1"/>
    <property type="molecule type" value="Genomic_DNA"/>
</dbReference>
<reference evidence="1 2" key="1">
    <citation type="submission" date="2020-03" db="EMBL/GenBank/DDBJ databases">
        <authorList>
            <person name="Kim M.K."/>
        </authorList>
    </citation>
    <scope>NUCLEOTIDE SEQUENCE [LARGE SCALE GENOMIC DNA]</scope>
    <source>
        <strain evidence="1 2">BT328</strain>
    </source>
</reference>
<proteinExistence type="predicted"/>
<gene>
    <name evidence="1" type="ORF">G8759_29565</name>
</gene>
<dbReference type="Proteomes" id="UP000501802">
    <property type="component" value="Chromosome"/>
</dbReference>
<name>A0A6G9AVZ2_9BACT</name>
<dbReference type="InterPro" id="IPR010982">
    <property type="entry name" value="Lambda_DNA-bd_dom_sf"/>
</dbReference>
<accession>A0A6G9AVZ2</accession>
<dbReference type="KEGG" id="spib:G8759_29565"/>
<protein>
    <recommendedName>
        <fullName evidence="3">Helix-turn-helix transcriptional regulator</fullName>
    </recommendedName>
</protein>
<dbReference type="SUPFAM" id="SSF47413">
    <property type="entry name" value="lambda repressor-like DNA-binding domains"/>
    <property type="match status" value="1"/>
</dbReference>
<dbReference type="Gene3D" id="1.10.260.40">
    <property type="entry name" value="lambda repressor-like DNA-binding domains"/>
    <property type="match status" value="1"/>
</dbReference>
<evidence type="ECO:0008006" key="3">
    <source>
        <dbReference type="Google" id="ProtNLM"/>
    </source>
</evidence>
<sequence>MEHHGKKLKAISLAKGFNIKQLSEKLNVTRVAVERNFKAANISRKVLLKYSYMLDFNVDEFYESIHTQSIVDEPTKIEKLQQEIIYWQRKYIDLQERFFPNAAQLA</sequence>
<organism evidence="1 2">
    <name type="scientific">Spirosoma aureum</name>
    <dbReference type="NCBI Taxonomy" id="2692134"/>
    <lineage>
        <taxon>Bacteria</taxon>
        <taxon>Pseudomonadati</taxon>
        <taxon>Bacteroidota</taxon>
        <taxon>Cytophagia</taxon>
        <taxon>Cytophagales</taxon>
        <taxon>Cytophagaceae</taxon>
        <taxon>Spirosoma</taxon>
    </lineage>
</organism>
<evidence type="ECO:0000313" key="2">
    <source>
        <dbReference type="Proteomes" id="UP000501802"/>
    </source>
</evidence>
<keyword evidence="2" id="KW-1185">Reference proteome</keyword>
<evidence type="ECO:0000313" key="1">
    <source>
        <dbReference type="EMBL" id="QIP16499.1"/>
    </source>
</evidence>